<protein>
    <submittedName>
        <fullName evidence="3">Dihydrodipicolinate synthase DapA</fullName>
    </submittedName>
</protein>
<sequence>MAVTNGTNGTQSNGAHGTNNREIGFDMRGFSPAAVTPFTPEGWIDFDAIDRIGKFFLQFPNIKSILVLGHAGEGTFLTPEEKVQLVKAYVKAVEGRIPIIAGITSEGNYVAGLEAKAAKEAGAAAGLVYPSHGWLRFGYQKGAPQKRYQDIWDASSLPLILFQYPQKTLATLDLQTQIDILSQPYVFALKNGVRDMARWDTEIPIIRKRCPGKPILTCHDEYLIHTSWKCDGYLVGYGQIVPEAMQELLDACLSKNVDRAYEVHDRLMPLTKVVYHRPSHMEGTIALKHGLVSRGILHHPTVRGTLLPLPEGAHDEIDAAMKLAGAV</sequence>
<dbReference type="Gene3D" id="3.20.20.70">
    <property type="entry name" value="Aldolase class I"/>
    <property type="match status" value="1"/>
</dbReference>
<proteinExistence type="inferred from homology"/>
<dbReference type="PIRSF" id="PIRSF001365">
    <property type="entry name" value="DHDPS"/>
    <property type="match status" value="1"/>
</dbReference>
<dbReference type="GO" id="GO:0008840">
    <property type="term" value="F:4-hydroxy-tetrahydrodipicolinate synthase activity"/>
    <property type="evidence" value="ECO:0007669"/>
    <property type="project" value="TreeGrafter"/>
</dbReference>
<dbReference type="AlphaFoldDB" id="A0AAD9CXT0"/>
<keyword evidence="4" id="KW-1185">Reference proteome</keyword>
<evidence type="ECO:0000313" key="3">
    <source>
        <dbReference type="EMBL" id="KAK1921081.1"/>
    </source>
</evidence>
<dbReference type="PANTHER" id="PTHR12128">
    <property type="entry name" value="DIHYDRODIPICOLINATE SYNTHASE"/>
    <property type="match status" value="1"/>
</dbReference>
<dbReference type="PANTHER" id="PTHR12128:SF38">
    <property type="entry name" value="DIHYDRODIPICOLINATE SYNTHETASE FAMILY PROTEIN (AFU_ORTHOLOGUE AFUA_6G00110)"/>
    <property type="match status" value="1"/>
</dbReference>
<comment type="similarity">
    <text evidence="1">Belongs to the DapA family.</text>
</comment>
<dbReference type="EMBL" id="JAODAN010000012">
    <property type="protein sequence ID" value="KAK1921081.1"/>
    <property type="molecule type" value="Genomic_DNA"/>
</dbReference>
<dbReference type="Proteomes" id="UP001182556">
    <property type="component" value="Unassembled WGS sequence"/>
</dbReference>
<comment type="caution">
    <text evidence="3">The sequence shown here is derived from an EMBL/GenBank/DDBJ whole genome shotgun (WGS) entry which is preliminary data.</text>
</comment>
<dbReference type="SMART" id="SM01130">
    <property type="entry name" value="DHDPS"/>
    <property type="match status" value="1"/>
</dbReference>
<gene>
    <name evidence="3" type="ORF">DB88DRAFT_122927</name>
</gene>
<keyword evidence="1" id="KW-0456">Lyase</keyword>
<evidence type="ECO:0000256" key="2">
    <source>
        <dbReference type="SAM" id="MobiDB-lite"/>
    </source>
</evidence>
<dbReference type="CDD" id="cd00408">
    <property type="entry name" value="DHDPS-like"/>
    <property type="match status" value="1"/>
</dbReference>
<dbReference type="SUPFAM" id="SSF51569">
    <property type="entry name" value="Aldolase"/>
    <property type="match status" value="1"/>
</dbReference>
<reference evidence="3" key="1">
    <citation type="submission" date="2023-02" db="EMBL/GenBank/DDBJ databases">
        <title>Identification and recombinant expression of a fungal hydrolase from Papiliotrema laurentii that hydrolyzes apple cutin and clears colloidal polyester polyurethane.</title>
        <authorList>
            <consortium name="DOE Joint Genome Institute"/>
            <person name="Roman V.A."/>
            <person name="Bojanowski C."/>
            <person name="Crable B.R."/>
            <person name="Wagner D.N."/>
            <person name="Hung C.S."/>
            <person name="Nadeau L.J."/>
            <person name="Schratz L."/>
            <person name="Haridas S."/>
            <person name="Pangilinan J."/>
            <person name="Lipzen A."/>
            <person name="Na H."/>
            <person name="Yan M."/>
            <person name="Ng V."/>
            <person name="Grigoriev I.V."/>
            <person name="Spatafora J.W."/>
            <person name="Barlow D."/>
            <person name="Biffinger J."/>
            <person name="Kelley-Loughnane N."/>
            <person name="Varaljay V.A."/>
            <person name="Crookes-Goodson W.J."/>
        </authorList>
    </citation>
    <scope>NUCLEOTIDE SEQUENCE</scope>
    <source>
        <strain evidence="3">5307AH</strain>
    </source>
</reference>
<evidence type="ECO:0000313" key="4">
    <source>
        <dbReference type="Proteomes" id="UP001182556"/>
    </source>
</evidence>
<dbReference type="InterPro" id="IPR002220">
    <property type="entry name" value="DapA-like"/>
</dbReference>
<feature type="compositionally biased region" description="Polar residues" evidence="2">
    <location>
        <begin position="1"/>
        <end position="21"/>
    </location>
</feature>
<feature type="region of interest" description="Disordered" evidence="2">
    <location>
        <begin position="1"/>
        <end position="22"/>
    </location>
</feature>
<name>A0AAD9CXT0_PAPLA</name>
<dbReference type="Pfam" id="PF00701">
    <property type="entry name" value="DHDPS"/>
    <property type="match status" value="1"/>
</dbReference>
<dbReference type="InterPro" id="IPR013785">
    <property type="entry name" value="Aldolase_TIM"/>
</dbReference>
<evidence type="ECO:0000256" key="1">
    <source>
        <dbReference type="PIRNR" id="PIRNR001365"/>
    </source>
</evidence>
<organism evidence="3 4">
    <name type="scientific">Papiliotrema laurentii</name>
    <name type="common">Cryptococcus laurentii</name>
    <dbReference type="NCBI Taxonomy" id="5418"/>
    <lineage>
        <taxon>Eukaryota</taxon>
        <taxon>Fungi</taxon>
        <taxon>Dikarya</taxon>
        <taxon>Basidiomycota</taxon>
        <taxon>Agaricomycotina</taxon>
        <taxon>Tremellomycetes</taxon>
        <taxon>Tremellales</taxon>
        <taxon>Rhynchogastremaceae</taxon>
        <taxon>Papiliotrema</taxon>
    </lineage>
</organism>
<accession>A0AAD9CXT0</accession>